<dbReference type="PANTHER" id="PTHR43174:SF1">
    <property type="entry name" value="UDP-N-ACETYLGLUCOSAMINE 2-EPIMERASE"/>
    <property type="match status" value="1"/>
</dbReference>
<sequence length="365" mass="40570">MAKVLTVIGARPQFIKASAVSRAMANSNILDEVILHTGQHFDAKMSQIFFDEMGIPKPAYNLNINNVSHAAMTAAMMTGIEQVVLDERPDYVLVYGDTNSTLAGALVAAKLHIPVIHVEAGLRSGNMNMPEEVNRILTDRISSLLFCTSQHGVDNLNKEGFDQFDSQVVAVGDVMMDSALYYGKAVLDKHFDYPEQFILLTMHRAENTDNPQRLESLVRAINRVSNTLPVVVPLHPRTQAVMDKCALAFSANVNVVSPVGYLEMLWLIQRALFVMTDSGGLQKDAYYFQKYCLTLRDETEWVELVKHGCNLLTGTDTQAVVATANLLLNKQWDDNIPQDIYGNGRASTSLVKIMENHSLKQNRNP</sequence>
<proteinExistence type="inferred from homology"/>
<feature type="domain" description="UDP-N-acetylglucosamine 2-epimerase" evidence="2">
    <location>
        <begin position="23"/>
        <end position="354"/>
    </location>
</feature>
<dbReference type="Pfam" id="PF02350">
    <property type="entry name" value="Epimerase_2"/>
    <property type="match status" value="1"/>
</dbReference>
<dbReference type="InterPro" id="IPR029767">
    <property type="entry name" value="WecB-like"/>
</dbReference>
<organism evidence="3 4">
    <name type="scientific">Alteromonas macleodii</name>
    <name type="common">Pseudoalteromonas macleodii</name>
    <dbReference type="NCBI Taxonomy" id="28108"/>
    <lineage>
        <taxon>Bacteria</taxon>
        <taxon>Pseudomonadati</taxon>
        <taxon>Pseudomonadota</taxon>
        <taxon>Gammaproteobacteria</taxon>
        <taxon>Alteromonadales</taxon>
        <taxon>Alteromonadaceae</taxon>
        <taxon>Alteromonas/Salinimonas group</taxon>
        <taxon>Alteromonas</taxon>
    </lineage>
</organism>
<dbReference type="Proteomes" id="UP000063991">
    <property type="component" value="Chromosome"/>
</dbReference>
<dbReference type="NCBIfam" id="TIGR00236">
    <property type="entry name" value="wecB"/>
    <property type="match status" value="1"/>
</dbReference>
<comment type="similarity">
    <text evidence="1">Belongs to the UDP-N-acetylglucosamine 2-epimerase family.</text>
</comment>
<evidence type="ECO:0000259" key="2">
    <source>
        <dbReference type="Pfam" id="PF02350"/>
    </source>
</evidence>
<name>A0A126PZG2_ALTMA</name>
<dbReference type="InterPro" id="IPR003331">
    <property type="entry name" value="UDP_GlcNAc_Epimerase_2_dom"/>
</dbReference>
<dbReference type="AlphaFoldDB" id="A0A126PZG2"/>
<keyword evidence="1" id="KW-0413">Isomerase</keyword>
<protein>
    <submittedName>
        <fullName evidence="3">UDP-N-acetyl glucosamine 2-epimerase</fullName>
    </submittedName>
</protein>
<dbReference type="RefSeq" id="WP_061094458.1">
    <property type="nucleotide sequence ID" value="NZ_CP014323.1"/>
</dbReference>
<evidence type="ECO:0000313" key="3">
    <source>
        <dbReference type="EMBL" id="AMJ97579.1"/>
    </source>
</evidence>
<evidence type="ECO:0000313" key="4">
    <source>
        <dbReference type="Proteomes" id="UP000063991"/>
    </source>
</evidence>
<dbReference type="SUPFAM" id="SSF53756">
    <property type="entry name" value="UDP-Glycosyltransferase/glycogen phosphorylase"/>
    <property type="match status" value="1"/>
</dbReference>
<gene>
    <name evidence="3" type="ORF">AVL55_05030</name>
</gene>
<evidence type="ECO:0000256" key="1">
    <source>
        <dbReference type="RuleBase" id="RU003513"/>
    </source>
</evidence>
<dbReference type="GO" id="GO:0016853">
    <property type="term" value="F:isomerase activity"/>
    <property type="evidence" value="ECO:0007669"/>
    <property type="project" value="UniProtKB-KW"/>
</dbReference>
<dbReference type="EMBL" id="CP014323">
    <property type="protein sequence ID" value="AMJ97579.1"/>
    <property type="molecule type" value="Genomic_DNA"/>
</dbReference>
<dbReference type="CDD" id="cd03786">
    <property type="entry name" value="GTB_UDP-GlcNAc_2-Epimerase"/>
    <property type="match status" value="1"/>
</dbReference>
<accession>A0A126PZG2</accession>
<dbReference type="PANTHER" id="PTHR43174">
    <property type="entry name" value="UDP-N-ACETYLGLUCOSAMINE 2-EPIMERASE"/>
    <property type="match status" value="1"/>
</dbReference>
<dbReference type="OrthoDB" id="9803238at2"/>
<reference evidence="3 4" key="1">
    <citation type="submission" date="2015-12" db="EMBL/GenBank/DDBJ databases">
        <authorList>
            <person name="Shamseldin A."/>
            <person name="Moawad H."/>
            <person name="Abd El-Rahim W.M."/>
            <person name="Sadowsky M.J."/>
        </authorList>
    </citation>
    <scope>NUCLEOTIDE SEQUENCE [LARGE SCALE GENOMIC DNA]</scope>
    <source>
        <strain evidence="3 4">D7</strain>
    </source>
</reference>
<dbReference type="Gene3D" id="3.40.50.2000">
    <property type="entry name" value="Glycogen Phosphorylase B"/>
    <property type="match status" value="2"/>
</dbReference>